<dbReference type="SUPFAM" id="SSF56954">
    <property type="entry name" value="Outer membrane efflux proteins (OEP)"/>
    <property type="match status" value="1"/>
</dbReference>
<evidence type="ECO:0000256" key="7">
    <source>
        <dbReference type="ARBA" id="ARBA00023237"/>
    </source>
</evidence>
<dbReference type="OrthoDB" id="12689at2"/>
<dbReference type="InterPro" id="IPR003423">
    <property type="entry name" value="OMP_efflux"/>
</dbReference>
<dbReference type="GO" id="GO:1990281">
    <property type="term" value="C:efflux pump complex"/>
    <property type="evidence" value="ECO:0007669"/>
    <property type="project" value="TreeGrafter"/>
</dbReference>
<keyword evidence="3" id="KW-0813">Transport</keyword>
<keyword evidence="9" id="KW-0732">Signal</keyword>
<keyword evidence="11" id="KW-1185">Reference proteome</keyword>
<keyword evidence="5" id="KW-0812">Transmembrane</keyword>
<protein>
    <submittedName>
        <fullName evidence="10">Outer membrane protein TolC</fullName>
    </submittedName>
</protein>
<dbReference type="RefSeq" id="WP_132527529.1">
    <property type="nucleotide sequence ID" value="NZ_SMFV01000006.1"/>
</dbReference>
<organism evidence="10 11">
    <name type="scientific">Phorcysia thermohydrogeniphila</name>
    <dbReference type="NCBI Taxonomy" id="936138"/>
    <lineage>
        <taxon>Bacteria</taxon>
        <taxon>Pseudomonadati</taxon>
        <taxon>Aquificota</taxon>
        <taxon>Aquificia</taxon>
        <taxon>Desulfurobacteriales</taxon>
        <taxon>Desulfurobacteriaceae</taxon>
        <taxon>Phorcysia</taxon>
    </lineage>
</organism>
<dbReference type="EMBL" id="SMFV01000006">
    <property type="protein sequence ID" value="TCK02869.1"/>
    <property type="molecule type" value="Genomic_DNA"/>
</dbReference>
<feature type="chain" id="PRO_5020683492" evidence="9">
    <location>
        <begin position="20"/>
        <end position="424"/>
    </location>
</feature>
<keyword evidence="6" id="KW-0472">Membrane</keyword>
<name>A0A4R1GB59_9BACT</name>
<gene>
    <name evidence="10" type="ORF">CLV27_1581</name>
</gene>
<dbReference type="AlphaFoldDB" id="A0A4R1GB59"/>
<comment type="caution">
    <text evidence="10">The sequence shown here is derived from an EMBL/GenBank/DDBJ whole genome shotgun (WGS) entry which is preliminary data.</text>
</comment>
<proteinExistence type="inferred from homology"/>
<evidence type="ECO:0000256" key="3">
    <source>
        <dbReference type="ARBA" id="ARBA00022448"/>
    </source>
</evidence>
<keyword evidence="7" id="KW-0998">Cell outer membrane</keyword>
<dbReference type="Pfam" id="PF02321">
    <property type="entry name" value="OEP"/>
    <property type="match status" value="2"/>
</dbReference>
<evidence type="ECO:0000256" key="9">
    <source>
        <dbReference type="SAM" id="SignalP"/>
    </source>
</evidence>
<evidence type="ECO:0000256" key="8">
    <source>
        <dbReference type="SAM" id="Coils"/>
    </source>
</evidence>
<dbReference type="Proteomes" id="UP000295777">
    <property type="component" value="Unassembled WGS sequence"/>
</dbReference>
<keyword evidence="4" id="KW-1134">Transmembrane beta strand</keyword>
<feature type="signal peptide" evidence="9">
    <location>
        <begin position="1"/>
        <end position="19"/>
    </location>
</feature>
<dbReference type="GO" id="GO:0009279">
    <property type="term" value="C:cell outer membrane"/>
    <property type="evidence" value="ECO:0007669"/>
    <property type="project" value="UniProtKB-SubCell"/>
</dbReference>
<accession>A0A4R1GB59</accession>
<dbReference type="GO" id="GO:0015288">
    <property type="term" value="F:porin activity"/>
    <property type="evidence" value="ECO:0007669"/>
    <property type="project" value="TreeGrafter"/>
</dbReference>
<evidence type="ECO:0000256" key="1">
    <source>
        <dbReference type="ARBA" id="ARBA00004442"/>
    </source>
</evidence>
<dbReference type="PANTHER" id="PTHR30026:SF20">
    <property type="entry name" value="OUTER MEMBRANE PROTEIN TOLC"/>
    <property type="match status" value="1"/>
</dbReference>
<evidence type="ECO:0000256" key="6">
    <source>
        <dbReference type="ARBA" id="ARBA00023136"/>
    </source>
</evidence>
<keyword evidence="8" id="KW-0175">Coiled coil</keyword>
<dbReference type="InterPro" id="IPR051906">
    <property type="entry name" value="TolC-like"/>
</dbReference>
<evidence type="ECO:0000313" key="10">
    <source>
        <dbReference type="EMBL" id="TCK02869.1"/>
    </source>
</evidence>
<dbReference type="Gene3D" id="1.20.1600.10">
    <property type="entry name" value="Outer membrane efflux proteins (OEP)"/>
    <property type="match status" value="1"/>
</dbReference>
<evidence type="ECO:0000256" key="2">
    <source>
        <dbReference type="ARBA" id="ARBA00007613"/>
    </source>
</evidence>
<evidence type="ECO:0000256" key="4">
    <source>
        <dbReference type="ARBA" id="ARBA00022452"/>
    </source>
</evidence>
<feature type="coiled-coil region" evidence="8">
    <location>
        <begin position="323"/>
        <end position="371"/>
    </location>
</feature>
<comment type="similarity">
    <text evidence="2">Belongs to the outer membrane factor (OMF) (TC 1.B.17) family.</text>
</comment>
<dbReference type="GO" id="GO:0015562">
    <property type="term" value="F:efflux transmembrane transporter activity"/>
    <property type="evidence" value="ECO:0007669"/>
    <property type="project" value="InterPro"/>
</dbReference>
<evidence type="ECO:0000256" key="5">
    <source>
        <dbReference type="ARBA" id="ARBA00022692"/>
    </source>
</evidence>
<reference evidence="10 11" key="1">
    <citation type="submission" date="2019-03" db="EMBL/GenBank/DDBJ databases">
        <title>Genomic Encyclopedia of Archaeal and Bacterial Type Strains, Phase II (KMG-II): from individual species to whole genera.</title>
        <authorList>
            <person name="Goeker M."/>
        </authorList>
    </citation>
    <scope>NUCLEOTIDE SEQUENCE [LARGE SCALE GENOMIC DNA]</scope>
    <source>
        <strain evidence="10 11">DSM 24425</strain>
    </source>
</reference>
<comment type="subcellular location">
    <subcellularLocation>
        <location evidence="1">Cell outer membrane</location>
    </subcellularLocation>
</comment>
<evidence type="ECO:0000313" key="11">
    <source>
        <dbReference type="Proteomes" id="UP000295777"/>
    </source>
</evidence>
<dbReference type="PANTHER" id="PTHR30026">
    <property type="entry name" value="OUTER MEMBRANE PROTEIN TOLC"/>
    <property type="match status" value="1"/>
</dbReference>
<sequence length="424" mass="48727">MKLSTLAVVLFFLFSSAKAITLKEAEELAVKNYPQLEALSLKSEGLKKRALSTKLFRLGEVNLILDLRHFDKEYLLVPMSSIPLPLNRPPFDRDKLSWGIDYSIPLYLGGNTARQVKVLKLRSEILENLKESTKWQLKFNVDSVFLSYLALDEVERALKDYRKSLERLKESIEAGISAGKFAKVDLLKVTSQIKSTEARIDEVRAKKESLKTALEILIGKEVETVEAYEVSYAPVELSLNELYRKLVKNNSLLKAKEKEVRVSEREKEIEEGKFGLKVKAEIFYTRNYGFNSSENEGYGYAGVTLSYPVFEFGRKRLSVLSAKLQKLARIKELETEKLKLKKELSESLSDLRAIQSKIGALKEKLKLAEEVERIEELKYKSGKGDINHLLLAKSERFLTEAELKEAYYRWEIARRRIRALLEEK</sequence>
<feature type="coiled-coil region" evidence="8">
    <location>
        <begin position="151"/>
        <end position="220"/>
    </location>
</feature>